<keyword evidence="1" id="KW-0472">Membrane</keyword>
<sequence length="179" mass="20235">MNDAWNRLRPILRPGEQIYWVGQPDPRIHFTSADALLVPFSLMWGGFALVWETQAILKGAPIFFILWGVPFVLIGLYLIAGRFYVKRRRKLRTVYGLTNSRAIVSSSERSFDETPIKDASMRVNRSRNGRHVNVVFGTPRQASYQNTGLDLFSLGQGQVVAFYDVDDADALVSALDRAK</sequence>
<dbReference type="OrthoDB" id="199424at2"/>
<keyword evidence="3" id="KW-1185">Reference proteome</keyword>
<accession>A0A4V3ALR8</accession>
<evidence type="ECO:0000313" key="3">
    <source>
        <dbReference type="Proteomes" id="UP000295411"/>
    </source>
</evidence>
<feature type="transmembrane region" description="Helical" evidence="1">
    <location>
        <begin position="33"/>
        <end position="51"/>
    </location>
</feature>
<protein>
    <submittedName>
        <fullName evidence="2">PH domain-containing protein</fullName>
    </submittedName>
</protein>
<comment type="caution">
    <text evidence="2">The sequence shown here is derived from an EMBL/GenBank/DDBJ whole genome shotgun (WGS) entry which is preliminary data.</text>
</comment>
<feature type="transmembrane region" description="Helical" evidence="1">
    <location>
        <begin position="63"/>
        <end position="85"/>
    </location>
</feature>
<dbReference type="RefSeq" id="WP_133404760.1">
    <property type="nucleotide sequence ID" value="NZ_SMTK01000005.1"/>
</dbReference>
<reference evidence="2 3" key="1">
    <citation type="submission" date="2019-03" db="EMBL/GenBank/DDBJ databases">
        <title>Arthrobacter sp. nov., an bacterium isolated from biocrust in Mu Us Desert.</title>
        <authorList>
            <person name="Lixiong L."/>
        </authorList>
    </citation>
    <scope>NUCLEOTIDE SEQUENCE [LARGE SCALE GENOMIC DNA]</scope>
    <source>
        <strain evidence="2 3">SLN-3</strain>
    </source>
</reference>
<organism evidence="2 3">
    <name type="scientific">Arthrobacter crusticola</name>
    <dbReference type="NCBI Taxonomy" id="2547960"/>
    <lineage>
        <taxon>Bacteria</taxon>
        <taxon>Bacillati</taxon>
        <taxon>Actinomycetota</taxon>
        <taxon>Actinomycetes</taxon>
        <taxon>Micrococcales</taxon>
        <taxon>Micrococcaceae</taxon>
        <taxon>Arthrobacter</taxon>
    </lineage>
</organism>
<keyword evidence="1" id="KW-0812">Transmembrane</keyword>
<gene>
    <name evidence="2" type="ORF">E2F48_14950</name>
</gene>
<evidence type="ECO:0000313" key="2">
    <source>
        <dbReference type="EMBL" id="TDK24076.1"/>
    </source>
</evidence>
<evidence type="ECO:0000256" key="1">
    <source>
        <dbReference type="SAM" id="Phobius"/>
    </source>
</evidence>
<dbReference type="Proteomes" id="UP000295411">
    <property type="component" value="Unassembled WGS sequence"/>
</dbReference>
<proteinExistence type="predicted"/>
<name>A0A4V3ALR8_9MICC</name>
<keyword evidence="1" id="KW-1133">Transmembrane helix</keyword>
<dbReference type="AlphaFoldDB" id="A0A4V3ALR8"/>
<dbReference type="EMBL" id="SMTK01000005">
    <property type="protein sequence ID" value="TDK24076.1"/>
    <property type="molecule type" value="Genomic_DNA"/>
</dbReference>